<dbReference type="PANTHER" id="PTHR28112:SF1">
    <property type="entry name" value="SRP-INDEPENDENT TARGETING PROTEIN 3"/>
    <property type="match status" value="1"/>
</dbReference>
<comment type="caution">
    <text evidence="2">The sequence shown here is derived from an EMBL/GenBank/DDBJ whole genome shotgun (WGS) entry which is preliminary data.</text>
</comment>
<feature type="transmembrane region" description="Helical" evidence="1">
    <location>
        <begin position="101"/>
        <end position="127"/>
    </location>
</feature>
<dbReference type="Pfam" id="PF10032">
    <property type="entry name" value="Pho88"/>
    <property type="match status" value="1"/>
</dbReference>
<keyword evidence="1" id="KW-0472">Membrane</keyword>
<dbReference type="GO" id="GO:0005739">
    <property type="term" value="C:mitochondrion"/>
    <property type="evidence" value="ECO:0007669"/>
    <property type="project" value="TreeGrafter"/>
</dbReference>
<accession>A0A8H3BXZ5</accession>
<gene>
    <name evidence="2" type="ORF">RDB_LOCUS100453</name>
</gene>
<evidence type="ECO:0000313" key="3">
    <source>
        <dbReference type="Proteomes" id="UP000663888"/>
    </source>
</evidence>
<keyword evidence="1" id="KW-0812">Transmembrane</keyword>
<protein>
    <submittedName>
        <fullName evidence="2">Uncharacterized protein</fullName>
    </submittedName>
</protein>
<dbReference type="EMBL" id="CAJMWX010001092">
    <property type="protein sequence ID" value="CAE6466961.1"/>
    <property type="molecule type" value="Genomic_DNA"/>
</dbReference>
<feature type="transmembrane region" description="Helical" evidence="1">
    <location>
        <begin position="28"/>
        <end position="52"/>
    </location>
</feature>
<dbReference type="InterPro" id="IPR012098">
    <property type="entry name" value="SND3_fun"/>
</dbReference>
<dbReference type="GO" id="GO:0045047">
    <property type="term" value="P:protein targeting to ER"/>
    <property type="evidence" value="ECO:0007669"/>
    <property type="project" value="InterPro"/>
</dbReference>
<dbReference type="PANTHER" id="PTHR28112">
    <property type="entry name" value="SRP-INDEPENDENT TARGETING PROTEIN 3"/>
    <property type="match status" value="1"/>
</dbReference>
<proteinExistence type="predicted"/>
<dbReference type="Proteomes" id="UP000663888">
    <property type="component" value="Unassembled WGS sequence"/>
</dbReference>
<keyword evidence="1" id="KW-1133">Transmembrane helix</keyword>
<dbReference type="GO" id="GO:0005783">
    <property type="term" value="C:endoplasmic reticulum"/>
    <property type="evidence" value="ECO:0007669"/>
    <property type="project" value="InterPro"/>
</dbReference>
<organism evidence="2 3">
    <name type="scientific">Rhizoctonia solani</name>
    <dbReference type="NCBI Taxonomy" id="456999"/>
    <lineage>
        <taxon>Eukaryota</taxon>
        <taxon>Fungi</taxon>
        <taxon>Dikarya</taxon>
        <taxon>Basidiomycota</taxon>
        <taxon>Agaricomycotina</taxon>
        <taxon>Agaricomycetes</taxon>
        <taxon>Cantharellales</taxon>
        <taxon>Ceratobasidiaceae</taxon>
        <taxon>Rhizoctonia</taxon>
    </lineage>
</organism>
<sequence length="207" mass="23431">MFPSELDHMVAVGVITASYSIDFGNPNLLYYIRLAYFIIQLVRLAALFLVFIRIKAKNDLTVFRFADVKSIWGKEPSAIEIVNTNIRGYDLEETFGQMFEIVLGVLGMGVLHGLMGFNIPLVIRVLLNLVEPAQTQLFAIHLFGLPATGHWERPFVSPRGWFGIRGVIVGGTARHTTDPNRIKELERFQRMRENRRLAGKQLEGKSS</sequence>
<reference evidence="2" key="1">
    <citation type="submission" date="2021-01" db="EMBL/GenBank/DDBJ databases">
        <authorList>
            <person name="Kaushik A."/>
        </authorList>
    </citation>
    <scope>NUCLEOTIDE SEQUENCE</scope>
    <source>
        <strain evidence="2">AG4-R118</strain>
    </source>
</reference>
<name>A0A8H3BXZ5_9AGAM</name>
<evidence type="ECO:0000313" key="2">
    <source>
        <dbReference type="EMBL" id="CAE6466961.1"/>
    </source>
</evidence>
<evidence type="ECO:0000256" key="1">
    <source>
        <dbReference type="SAM" id="Phobius"/>
    </source>
</evidence>
<dbReference type="AlphaFoldDB" id="A0A8H3BXZ5"/>